<dbReference type="GO" id="GO:0016787">
    <property type="term" value="F:hydrolase activity"/>
    <property type="evidence" value="ECO:0007669"/>
    <property type="project" value="UniProtKB-KW"/>
</dbReference>
<evidence type="ECO:0000256" key="4">
    <source>
        <dbReference type="ARBA" id="ARBA00022801"/>
    </source>
</evidence>
<dbReference type="Pfam" id="PF07687">
    <property type="entry name" value="M20_dimer"/>
    <property type="match status" value="1"/>
</dbReference>
<keyword evidence="3" id="KW-0479">Metal-binding</keyword>
<evidence type="ECO:0000313" key="8">
    <source>
        <dbReference type="EMBL" id="TKW56245.1"/>
    </source>
</evidence>
<dbReference type="InterPro" id="IPR036264">
    <property type="entry name" value="Bact_exopeptidase_dim_dom"/>
</dbReference>
<dbReference type="Gene3D" id="3.40.630.10">
    <property type="entry name" value="Zn peptidases"/>
    <property type="match status" value="1"/>
</dbReference>
<dbReference type="GO" id="GO:0046872">
    <property type="term" value="F:metal ion binding"/>
    <property type="evidence" value="ECO:0007669"/>
    <property type="project" value="UniProtKB-KW"/>
</dbReference>
<dbReference type="EMBL" id="PJEX01000074">
    <property type="protein sequence ID" value="TKW56245.1"/>
    <property type="molecule type" value="Genomic_DNA"/>
</dbReference>
<dbReference type="InterPro" id="IPR050072">
    <property type="entry name" value="Peptidase_M20A"/>
</dbReference>
<keyword evidence="4" id="KW-0378">Hydrolase</keyword>
<dbReference type="PANTHER" id="PTHR43808">
    <property type="entry name" value="ACETYLORNITHINE DEACETYLASE"/>
    <property type="match status" value="1"/>
</dbReference>
<sequence>MIFPIFFFLLTLFASVSVCITEDEEDRLIALHRSLIEIRSSTKTGDPQTDERNVQSFIENYLKEMAKELKVDITIKRQEVTEGRDNLYAYIGRERSTSVMLTSHVDTVQPHFGYSVGVDEEGEELIYGRGANDAKGSVAAMMIAFRSLIIDKQVKPGDLSLLFVVAEEIGGEGMREFSKLGLTWDSVIFGEPTDNKLATGQIGGMAFKVNTFGKQVHSGFPELGKNAIDSLRKVMDHLHDVVGEIKSDERYGLNSLNLGQIGGGVADNAVPPDAWATGSYRLTVGTDEAKEKINRYINQKACPRWDWKSNPDSPCADIVIEYTFTEEPLDIDHDIPGFNTFGARFGSDISILAGNHRKYLFGPGSILTAHTLGEYVKRSELIAAVDGYKRIVVHRLNDIKGSE</sequence>
<comment type="similarity">
    <text evidence="2">Belongs to the peptidase M20A family.</text>
</comment>
<evidence type="ECO:0000256" key="1">
    <source>
        <dbReference type="ARBA" id="ARBA00001947"/>
    </source>
</evidence>
<evidence type="ECO:0000313" key="9">
    <source>
        <dbReference type="Proteomes" id="UP000310108"/>
    </source>
</evidence>
<comment type="caution">
    <text evidence="8">The sequence shown here is derived from an EMBL/GenBank/DDBJ whole genome shotgun (WGS) entry which is preliminary data.</text>
</comment>
<evidence type="ECO:0000256" key="5">
    <source>
        <dbReference type="ARBA" id="ARBA00022833"/>
    </source>
</evidence>
<dbReference type="InterPro" id="IPR002933">
    <property type="entry name" value="Peptidase_M20"/>
</dbReference>
<dbReference type="OrthoDB" id="3064516at2759"/>
<dbReference type="PROSITE" id="PS00758">
    <property type="entry name" value="ARGE_DAPE_CPG2_1"/>
    <property type="match status" value="1"/>
</dbReference>
<feature type="chain" id="PRO_5020615286" evidence="6">
    <location>
        <begin position="22"/>
        <end position="403"/>
    </location>
</feature>
<dbReference type="Pfam" id="PF01546">
    <property type="entry name" value="Peptidase_M20"/>
    <property type="match status" value="1"/>
</dbReference>
<evidence type="ECO:0000256" key="2">
    <source>
        <dbReference type="ARBA" id="ARBA00006247"/>
    </source>
</evidence>
<feature type="signal peptide" evidence="6">
    <location>
        <begin position="1"/>
        <end position="21"/>
    </location>
</feature>
<evidence type="ECO:0000259" key="7">
    <source>
        <dbReference type="Pfam" id="PF07687"/>
    </source>
</evidence>
<evidence type="ECO:0000256" key="6">
    <source>
        <dbReference type="SAM" id="SignalP"/>
    </source>
</evidence>
<name>A0A4U6XKW8_9PEZI</name>
<gene>
    <name evidence="8" type="ORF">CTA1_3752</name>
</gene>
<organism evidence="8 9">
    <name type="scientific">Colletotrichum tanaceti</name>
    <dbReference type="NCBI Taxonomy" id="1306861"/>
    <lineage>
        <taxon>Eukaryota</taxon>
        <taxon>Fungi</taxon>
        <taxon>Dikarya</taxon>
        <taxon>Ascomycota</taxon>
        <taxon>Pezizomycotina</taxon>
        <taxon>Sordariomycetes</taxon>
        <taxon>Hypocreomycetidae</taxon>
        <taxon>Glomerellales</taxon>
        <taxon>Glomerellaceae</taxon>
        <taxon>Colletotrichum</taxon>
        <taxon>Colletotrichum destructivum species complex</taxon>
    </lineage>
</organism>
<dbReference type="InterPro" id="IPR001261">
    <property type="entry name" value="ArgE/DapE_CS"/>
</dbReference>
<dbReference type="InterPro" id="IPR011650">
    <property type="entry name" value="Peptidase_M20_dimer"/>
</dbReference>
<evidence type="ECO:0000256" key="3">
    <source>
        <dbReference type="ARBA" id="ARBA00022723"/>
    </source>
</evidence>
<dbReference type="Proteomes" id="UP000310108">
    <property type="component" value="Unassembled WGS sequence"/>
</dbReference>
<protein>
    <submittedName>
        <fullName evidence="8">Peptidase M20 domain-containing protein</fullName>
    </submittedName>
</protein>
<dbReference type="STRING" id="1306861.A0A4U6XKW8"/>
<dbReference type="SUPFAM" id="SSF53187">
    <property type="entry name" value="Zn-dependent exopeptidases"/>
    <property type="match status" value="1"/>
</dbReference>
<keyword evidence="9" id="KW-1185">Reference proteome</keyword>
<keyword evidence="5" id="KW-0862">Zinc</keyword>
<comment type="cofactor">
    <cofactor evidence="1">
        <name>Zn(2+)</name>
        <dbReference type="ChEBI" id="CHEBI:29105"/>
    </cofactor>
</comment>
<proteinExistence type="inferred from homology"/>
<dbReference type="AlphaFoldDB" id="A0A4U6XKW8"/>
<reference evidence="8 9" key="1">
    <citation type="journal article" date="2019" name="PLoS ONE">
        <title>Comparative genome analysis indicates high evolutionary potential of pathogenicity genes in Colletotrichum tanaceti.</title>
        <authorList>
            <person name="Lelwala R.V."/>
            <person name="Korhonen P.K."/>
            <person name="Young N.D."/>
            <person name="Scott J.B."/>
            <person name="Ades P.A."/>
            <person name="Gasser R.B."/>
            <person name="Taylor P.W.J."/>
        </authorList>
    </citation>
    <scope>NUCLEOTIDE SEQUENCE [LARGE SCALE GENOMIC DNA]</scope>
    <source>
        <strain evidence="8">BRIP57314</strain>
    </source>
</reference>
<feature type="domain" description="Peptidase M20 dimerisation" evidence="7">
    <location>
        <begin position="200"/>
        <end position="300"/>
    </location>
</feature>
<dbReference type="PANTHER" id="PTHR43808:SF8">
    <property type="entry name" value="PEPTIDASE M20 DIMERISATION DOMAIN-CONTAINING PROTEIN"/>
    <property type="match status" value="1"/>
</dbReference>
<dbReference type="Gene3D" id="3.30.70.360">
    <property type="match status" value="1"/>
</dbReference>
<keyword evidence="6" id="KW-0732">Signal</keyword>
<accession>A0A4U6XKW8</accession>
<dbReference type="SUPFAM" id="SSF55031">
    <property type="entry name" value="Bacterial exopeptidase dimerisation domain"/>
    <property type="match status" value="1"/>
</dbReference>